<dbReference type="InterPro" id="IPR006162">
    <property type="entry name" value="Ppantetheine_attach_site"/>
</dbReference>
<keyword evidence="10" id="KW-1185">Reference proteome</keyword>
<feature type="region of interest" description="Disordered" evidence="5">
    <location>
        <begin position="344"/>
        <end position="368"/>
    </location>
</feature>
<dbReference type="InterPro" id="IPR016036">
    <property type="entry name" value="Malonyl_transacylase_ACP-bd"/>
</dbReference>
<feature type="domain" description="Ketosynthase family 3 (KS3)" evidence="7">
    <location>
        <begin position="375"/>
        <end position="806"/>
    </location>
</feature>
<dbReference type="PROSITE" id="PS52004">
    <property type="entry name" value="KS3_2"/>
    <property type="match status" value="1"/>
</dbReference>
<dbReference type="InterPro" id="IPR029058">
    <property type="entry name" value="AB_hydrolase_fold"/>
</dbReference>
<gene>
    <name evidence="9" type="ORF">QBC46DRAFT_251346</name>
</gene>
<dbReference type="FunFam" id="3.10.129.110:FF:000001">
    <property type="entry name" value="Sterigmatocystin biosynthesis polyketide synthase"/>
    <property type="match status" value="1"/>
</dbReference>
<dbReference type="CDD" id="cd00833">
    <property type="entry name" value="PKS"/>
    <property type="match status" value="1"/>
</dbReference>
<feature type="region of interest" description="C-terminal hotdog fold" evidence="4">
    <location>
        <begin position="1463"/>
        <end position="1610"/>
    </location>
</feature>
<dbReference type="Gene3D" id="3.30.70.3290">
    <property type="match status" value="1"/>
</dbReference>
<dbReference type="InterPro" id="IPR049900">
    <property type="entry name" value="PKS_mFAS_DH"/>
</dbReference>
<dbReference type="InterPro" id="IPR014030">
    <property type="entry name" value="Ketoacyl_synth_N"/>
</dbReference>
<dbReference type="InterPro" id="IPR009081">
    <property type="entry name" value="PP-bd_ACP"/>
</dbReference>
<dbReference type="InterPro" id="IPR018201">
    <property type="entry name" value="Ketoacyl_synth_AS"/>
</dbReference>
<dbReference type="Gene3D" id="3.40.47.10">
    <property type="match status" value="1"/>
</dbReference>
<comment type="caution">
    <text evidence="9">The sequence shown here is derived from an EMBL/GenBank/DDBJ whole genome shotgun (WGS) entry which is preliminary data.</text>
</comment>
<proteinExistence type="predicted"/>
<dbReference type="GO" id="GO:0004312">
    <property type="term" value="F:fatty acid synthase activity"/>
    <property type="evidence" value="ECO:0007669"/>
    <property type="project" value="TreeGrafter"/>
</dbReference>
<dbReference type="SUPFAM" id="SSF53474">
    <property type="entry name" value="alpha/beta-Hydrolases"/>
    <property type="match status" value="1"/>
</dbReference>
<dbReference type="Pfam" id="PF00109">
    <property type="entry name" value="ketoacyl-synt"/>
    <property type="match status" value="1"/>
</dbReference>
<keyword evidence="3" id="KW-0808">Transferase</keyword>
<dbReference type="Pfam" id="PF02801">
    <property type="entry name" value="Ketoacyl-synt_C"/>
    <property type="match status" value="1"/>
</dbReference>
<dbReference type="InterPro" id="IPR032088">
    <property type="entry name" value="SAT"/>
</dbReference>
<dbReference type="GO" id="GO:0004315">
    <property type="term" value="F:3-oxoacyl-[acyl-carrier-protein] synthase activity"/>
    <property type="evidence" value="ECO:0007669"/>
    <property type="project" value="InterPro"/>
</dbReference>
<dbReference type="Pfam" id="PF00698">
    <property type="entry name" value="Acyl_transf_1"/>
    <property type="match status" value="1"/>
</dbReference>
<feature type="domain" description="Carrier" evidence="6">
    <location>
        <begin position="1772"/>
        <end position="1847"/>
    </location>
</feature>
<reference evidence="10" key="1">
    <citation type="journal article" date="2023" name="Mol. Phylogenet. Evol.">
        <title>Genome-scale phylogeny and comparative genomics of the fungal order Sordariales.</title>
        <authorList>
            <person name="Hensen N."/>
            <person name="Bonometti L."/>
            <person name="Westerberg I."/>
            <person name="Brannstrom I.O."/>
            <person name="Guillou S."/>
            <person name="Cros-Aarteil S."/>
            <person name="Calhoun S."/>
            <person name="Haridas S."/>
            <person name="Kuo A."/>
            <person name="Mondo S."/>
            <person name="Pangilinan J."/>
            <person name="Riley R."/>
            <person name="LaButti K."/>
            <person name="Andreopoulos B."/>
            <person name="Lipzen A."/>
            <person name="Chen C."/>
            <person name="Yan M."/>
            <person name="Daum C."/>
            <person name="Ng V."/>
            <person name="Clum A."/>
            <person name="Steindorff A."/>
            <person name="Ohm R.A."/>
            <person name="Martin F."/>
            <person name="Silar P."/>
            <person name="Natvig D.O."/>
            <person name="Lalanne C."/>
            <person name="Gautier V."/>
            <person name="Ament-Velasquez S.L."/>
            <person name="Kruys A."/>
            <person name="Hutchinson M.I."/>
            <person name="Powell A.J."/>
            <person name="Barry K."/>
            <person name="Miller A.N."/>
            <person name="Grigoriev I.V."/>
            <person name="Debuchy R."/>
            <person name="Gladieux P."/>
            <person name="Hiltunen Thoren M."/>
            <person name="Johannesson H."/>
        </authorList>
    </citation>
    <scope>NUCLEOTIDE SEQUENCE [LARGE SCALE GENOMIC DNA]</scope>
    <source>
        <strain evidence="10">CBS 340.73</strain>
    </source>
</reference>
<evidence type="ECO:0000259" key="6">
    <source>
        <dbReference type="PROSITE" id="PS50075"/>
    </source>
</evidence>
<dbReference type="Gene3D" id="1.10.1200.10">
    <property type="entry name" value="ACP-like"/>
    <property type="match status" value="2"/>
</dbReference>
<dbReference type="SMART" id="SM00827">
    <property type="entry name" value="PKS_AT"/>
    <property type="match status" value="1"/>
</dbReference>
<feature type="domain" description="Carrier" evidence="6">
    <location>
        <begin position="1658"/>
        <end position="1736"/>
    </location>
</feature>
<dbReference type="InterPro" id="IPR016039">
    <property type="entry name" value="Thiolase-like"/>
</dbReference>
<dbReference type="PROSITE" id="PS00606">
    <property type="entry name" value="KS3_1"/>
    <property type="match status" value="1"/>
</dbReference>
<evidence type="ECO:0000313" key="10">
    <source>
        <dbReference type="Proteomes" id="UP001303473"/>
    </source>
</evidence>
<feature type="active site" description="Proton acceptor; for dehydratase activity" evidence="4">
    <location>
        <position position="1333"/>
    </location>
</feature>
<feature type="compositionally biased region" description="Low complexity" evidence="5">
    <location>
        <begin position="1847"/>
        <end position="1875"/>
    </location>
</feature>
<feature type="region of interest" description="Disordered" evidence="5">
    <location>
        <begin position="1739"/>
        <end position="1769"/>
    </location>
</feature>
<dbReference type="InterPro" id="IPR001031">
    <property type="entry name" value="Thioesterase"/>
</dbReference>
<dbReference type="SUPFAM" id="SSF55048">
    <property type="entry name" value="Probable ACP-binding domain of malonyl-CoA ACP transacylase"/>
    <property type="match status" value="1"/>
</dbReference>
<evidence type="ECO:0000259" key="7">
    <source>
        <dbReference type="PROSITE" id="PS52004"/>
    </source>
</evidence>
<evidence type="ECO:0000256" key="3">
    <source>
        <dbReference type="ARBA" id="ARBA00022679"/>
    </source>
</evidence>
<dbReference type="Pfam" id="PF00550">
    <property type="entry name" value="PP-binding"/>
    <property type="match status" value="2"/>
</dbReference>
<dbReference type="SMART" id="SM00823">
    <property type="entry name" value="PKS_PP"/>
    <property type="match status" value="2"/>
</dbReference>
<evidence type="ECO:0000256" key="5">
    <source>
        <dbReference type="SAM" id="MobiDB-lite"/>
    </source>
</evidence>
<dbReference type="InterPro" id="IPR020806">
    <property type="entry name" value="PKS_PP-bd"/>
</dbReference>
<dbReference type="Pfam" id="PF00975">
    <property type="entry name" value="Thioesterase"/>
    <property type="match status" value="1"/>
</dbReference>
<dbReference type="SMART" id="SM00825">
    <property type="entry name" value="PKS_KS"/>
    <property type="match status" value="1"/>
</dbReference>
<dbReference type="InterPro" id="IPR014043">
    <property type="entry name" value="Acyl_transferase_dom"/>
</dbReference>
<dbReference type="FunFam" id="1.10.1200.10:FF:000011">
    <property type="entry name" value="Sterigmatocystin biosynthesis polyketide synthase"/>
    <property type="match status" value="2"/>
</dbReference>
<dbReference type="SUPFAM" id="SSF53901">
    <property type="entry name" value="Thiolase-like"/>
    <property type="match status" value="1"/>
</dbReference>
<dbReference type="Gene3D" id="3.10.129.110">
    <property type="entry name" value="Polyketide synthase dehydratase"/>
    <property type="match status" value="1"/>
</dbReference>
<dbReference type="GO" id="GO:0006633">
    <property type="term" value="P:fatty acid biosynthetic process"/>
    <property type="evidence" value="ECO:0007669"/>
    <property type="project" value="InterPro"/>
</dbReference>
<dbReference type="SUPFAM" id="SSF47336">
    <property type="entry name" value="ACP-like"/>
    <property type="match status" value="2"/>
</dbReference>
<dbReference type="Pfam" id="PF22621">
    <property type="entry name" value="CurL-like_PKS_C"/>
    <property type="match status" value="1"/>
</dbReference>
<dbReference type="InterPro" id="IPR050091">
    <property type="entry name" value="PKS_NRPS_Biosynth_Enz"/>
</dbReference>
<dbReference type="PANTHER" id="PTHR43775:SF40">
    <property type="entry name" value="NORSOLORINIC ACID SYNTHASE STCA"/>
    <property type="match status" value="1"/>
</dbReference>
<feature type="active site" description="Proton donor; for dehydratase activity" evidence="4">
    <location>
        <position position="1523"/>
    </location>
</feature>
<dbReference type="InterPro" id="IPR001227">
    <property type="entry name" value="Ac_transferase_dom_sf"/>
</dbReference>
<protein>
    <submittedName>
        <fullName evidence="9">Conidial yellow pigment biosynthesis polyketide synthase</fullName>
    </submittedName>
</protein>
<evidence type="ECO:0000259" key="8">
    <source>
        <dbReference type="PROSITE" id="PS52019"/>
    </source>
</evidence>
<dbReference type="InterPro" id="IPR036736">
    <property type="entry name" value="ACP-like_sf"/>
</dbReference>
<dbReference type="NCBIfam" id="TIGR04532">
    <property type="entry name" value="PT_fungal_PKS"/>
    <property type="match status" value="1"/>
</dbReference>
<keyword evidence="2" id="KW-0597">Phosphoprotein</keyword>
<dbReference type="SUPFAM" id="SSF52151">
    <property type="entry name" value="FabD/lysophospholipase-like"/>
    <property type="match status" value="1"/>
</dbReference>
<dbReference type="Pfam" id="PF16073">
    <property type="entry name" value="SAT"/>
    <property type="match status" value="1"/>
</dbReference>
<dbReference type="Proteomes" id="UP001303473">
    <property type="component" value="Unassembled WGS sequence"/>
</dbReference>
<sequence length="2179" mass="235827">MGHQETLYLFGDQTFDVEPHLRKLLDAKNSNVVLQDFLEKAYAAIRVQMFQLPKHVREELPRFTSIEDVLLWKRSEGSPRCVPLDMAMTCMYQLASFIMSQTGNEYPKPDNACVLGICTGALAAVTVGCSRSLSELVPRAVQAVVVAFGVGSCVTRMKMRLVSPLEMSRTWSMMVARQCSAEAVRKFCEESTLPMTAKPFISAYTPSGLAVSGPPSSLDELVSSAHFKGLKHKAKAVYAPYHAPHLYSGADIEDILAPLESDAGREPLGKIPVMSGTGDWIEGTDFKELLGVALEHILLQPIRWNGILEGVRARLGRSWETKKCKIELFGSQADQLIYTALKQPTLGRTPTPPRPSLARLSPDSGIAPECTSQARPKIAIVGMSGRFPGGANNSEAFWDLLREGLDVHEEVPPLHWSKAHVDAAGTRKNTSATPYGCWLSDPASFDARFFNISPREAPQIDPAQRIALMTAYEALEQAGVVPDATPSTRRDRVGVFYGVTSNDWMETNSAQNIDTYFIPGGNRAFIPGRINYFFKFSGPSYAVDTACSSSLSAIHMAANSLWQRDIDMAIAGGTNVLTNPDFTAGLDRGHFLSRTGNCKTFDDSADGYCRGEGVGTVILKRLEDAVAEKDPILGVILGAYTNHSAEAESITRPHTGAQRAIFSKILNASAVEASSVGYVEMHGTGTQAGDATEMASVLDVFAPPGQPARQAPVFLGSAKSNIGHGEAASGVSSLIKVLLMMKNGCIPPHVGIKTKINSKFPTDLARRNVHIAKEAVPWHGAGSKPRRAFVNNFSAAGGNSALLLEEPPASAPTAEDRQIVAGANLVAVSAKTGASLQGNLWSLKGFLLKASLQNNQEAVSVGQLSYTTTARRIHHPHRVMLVASSVEGLVAQIDIALRDQTGMTRPKSKTPKIVFAFTGQGAQFPGMGRQMMETFALFRTELRQLDHVARSLGFPSIMPVYMAAEDKSLDDFPPLQVQLASVCMQIALARLWASWGVVPEAVVGHSLGEYAALNVAGVLSDSDAVYLVGTRARLLQDLCTRGTHSMLVVRASAGTITATLRNTPHQIACMNSPIETVLAGPDHEISMASQVLGDAGIKTTRLKVPYAFHSSQVDPILAPFEKAAASVRYLAPKCPVLCPLNGTLVTAEGTFGPAYLGRHCREPVNLLQSLQSARRDGIMTEQSILLEVGPHPAVSGMVKATLGPQMTVISALNRKSARDVLADALKVVYQAGADVAWAAYQSDFKASHKVIAGLPAYSWDLKPYWIQYVNDWSLRKGDPPLVVNKPEEEKTKLESTTIHRVVEESSSEGGAKERIVVEADIARPDLNPLVQGHMVDDIPLCTPSVYADMALTLGRYLVDRRQPAFLSEINKQVDVSDMTIFKALIARPQGPQPLQGHAEVDWTRNEAAMKFVSFDGKGKPQEHAKCTIRFTDRSVLLTKLQDESAAIKARMQDLRRGVARETAARFNRPMVYRMIRPLAQFHDDYRAIDEVILDSATLEASASVSFGGIKKGGRFALHPAVIDAFTQSCGFAMNCNDHCDLDKEVFMNHGWGRFQVFEDVHFDRPYTSYTRMSEGKDKLWHGDVVIFDGETIVAAFEKIAIQSVPRRVLRVILSLESGSTKSKKAASAPAPVRTSTPVKTVKTRAFPISPTPHVAALDDSTSKISTALQIISEESGVALSELADSSAFADLGIDSLLGLTISARFREELELDLDFDAIFITYPTIGDLKRFIQPKHRHSRHSATYSAPPPSPKADVNIRSKNNKNSNNNEVGVDFSRALSIISEESGISVDELTDDTHFADTGVDSLLSLVIVSRFREELELDMPTDSLFIDCPTVGSLRSFLSLTTSPSLSSSSSASSSLSDSESNATPSSSSSDTEDSAVVIVPRATSLILQGSPKTATAASTLFLFPDGCGSASSYAGIPALSRDVCVVALNCPFLKQPEQLRAARLDDVIIDGYLAEIRRRQPHGPYHLGGWSAGGILAYRAAQILVADGHEVRSLSLIDSPPPLHGLDKLPRRFYEYCERLHLFGHKSAGGGGGAPPAWLIPHFNATIDLLHEYRAVPMGDGGGAAGGKEGGAGVKEGGPAAAIKVNIIWAAACIADNPNLPKLESHPDDTEGMKFLLERRTDFGGNGWETLFPGHGHQAVVNIERVEGAHHFSMMREPYSQKLAEFLRKAMVA</sequence>
<dbReference type="InterPro" id="IPR030918">
    <property type="entry name" value="PT_fungal_PKS"/>
</dbReference>
<dbReference type="PROSITE" id="PS52019">
    <property type="entry name" value="PKS_MFAS_DH"/>
    <property type="match status" value="1"/>
</dbReference>
<dbReference type="InterPro" id="IPR042104">
    <property type="entry name" value="PKS_dehydratase_sf"/>
</dbReference>
<dbReference type="InterPro" id="IPR014031">
    <property type="entry name" value="Ketoacyl_synth_C"/>
</dbReference>
<feature type="region of interest" description="N-terminal hotdog fold" evidence="4">
    <location>
        <begin position="1299"/>
        <end position="1435"/>
    </location>
</feature>
<feature type="region of interest" description="Disordered" evidence="5">
    <location>
        <begin position="1847"/>
        <end position="1880"/>
    </location>
</feature>
<accession>A0AAN6NF85</accession>
<keyword evidence="1" id="KW-0596">Phosphopantetheine</keyword>
<evidence type="ECO:0000313" key="9">
    <source>
        <dbReference type="EMBL" id="KAK3944722.1"/>
    </source>
</evidence>
<evidence type="ECO:0000256" key="2">
    <source>
        <dbReference type="ARBA" id="ARBA00022553"/>
    </source>
</evidence>
<dbReference type="PROSITE" id="PS50075">
    <property type="entry name" value="CARRIER"/>
    <property type="match status" value="2"/>
</dbReference>
<name>A0AAN6NF85_9PEZI</name>
<dbReference type="GO" id="GO:0031177">
    <property type="term" value="F:phosphopantetheine binding"/>
    <property type="evidence" value="ECO:0007669"/>
    <property type="project" value="InterPro"/>
</dbReference>
<evidence type="ECO:0000256" key="1">
    <source>
        <dbReference type="ARBA" id="ARBA00022450"/>
    </source>
</evidence>
<dbReference type="PANTHER" id="PTHR43775">
    <property type="entry name" value="FATTY ACID SYNTHASE"/>
    <property type="match status" value="1"/>
</dbReference>
<dbReference type="Gene3D" id="3.40.366.10">
    <property type="entry name" value="Malonyl-Coenzyme A Acyl Carrier Protein, domain 2"/>
    <property type="match status" value="2"/>
</dbReference>
<evidence type="ECO:0000256" key="4">
    <source>
        <dbReference type="PROSITE-ProRule" id="PRU01363"/>
    </source>
</evidence>
<organism evidence="9 10">
    <name type="scientific">Diplogelasinospora grovesii</name>
    <dbReference type="NCBI Taxonomy" id="303347"/>
    <lineage>
        <taxon>Eukaryota</taxon>
        <taxon>Fungi</taxon>
        <taxon>Dikarya</taxon>
        <taxon>Ascomycota</taxon>
        <taxon>Pezizomycotina</taxon>
        <taxon>Sordariomycetes</taxon>
        <taxon>Sordariomycetidae</taxon>
        <taxon>Sordariales</taxon>
        <taxon>Diplogelasinosporaceae</taxon>
        <taxon>Diplogelasinospora</taxon>
    </lineage>
</organism>
<dbReference type="Gene3D" id="3.40.50.1820">
    <property type="entry name" value="alpha/beta hydrolase"/>
    <property type="match status" value="1"/>
</dbReference>
<dbReference type="InterPro" id="IPR020841">
    <property type="entry name" value="PKS_Beta-ketoAc_synthase_dom"/>
</dbReference>
<feature type="domain" description="PKS/mFAS DH" evidence="8">
    <location>
        <begin position="1299"/>
        <end position="1610"/>
    </location>
</feature>
<dbReference type="EMBL" id="MU853758">
    <property type="protein sequence ID" value="KAK3944722.1"/>
    <property type="molecule type" value="Genomic_DNA"/>
</dbReference>
<dbReference type="PROSITE" id="PS00012">
    <property type="entry name" value="PHOSPHOPANTETHEINE"/>
    <property type="match status" value="1"/>
</dbReference>
<dbReference type="InterPro" id="IPR016035">
    <property type="entry name" value="Acyl_Trfase/lysoPLipase"/>
</dbReference>